<proteinExistence type="predicted"/>
<reference evidence="3 5" key="2">
    <citation type="submission" date="2024-07" db="EMBL/GenBank/DDBJ databases">
        <authorList>
            <person name="Akdeniz Z."/>
        </authorList>
    </citation>
    <scope>NUCLEOTIDE SEQUENCE [LARGE SCALE GENOMIC DNA]</scope>
</reference>
<dbReference type="AlphaFoldDB" id="A0AA86PWG2"/>
<sequence>MLNQQIIDQIVSSFQLQPAIQTQAPLMLQKFQKMINFEANKQCSVALQTLSYYNSVMCEFIVPSEHIQPIFEYKPVFDLNLFKHNKEFVMTRMALLFQDETGRGLQFSGVFYQ</sequence>
<accession>A0AA86PWG2</accession>
<evidence type="ECO:0000313" key="4">
    <source>
        <dbReference type="EMBL" id="CAL6078969.1"/>
    </source>
</evidence>
<evidence type="ECO:0000313" key="1">
    <source>
        <dbReference type="EMBL" id="CAI9938439.1"/>
    </source>
</evidence>
<dbReference type="EMBL" id="CAXDID020000285">
    <property type="protein sequence ID" value="CAL6070608.1"/>
    <property type="molecule type" value="Genomic_DNA"/>
</dbReference>
<comment type="caution">
    <text evidence="2">The sequence shown here is derived from an EMBL/GenBank/DDBJ whole genome shotgun (WGS) entry which is preliminary data.</text>
</comment>
<organism evidence="2">
    <name type="scientific">Hexamita inflata</name>
    <dbReference type="NCBI Taxonomy" id="28002"/>
    <lineage>
        <taxon>Eukaryota</taxon>
        <taxon>Metamonada</taxon>
        <taxon>Diplomonadida</taxon>
        <taxon>Hexamitidae</taxon>
        <taxon>Hexamitinae</taxon>
        <taxon>Hexamita</taxon>
    </lineage>
</organism>
<evidence type="ECO:0000313" key="3">
    <source>
        <dbReference type="EMBL" id="CAL6070608.1"/>
    </source>
</evidence>
<dbReference type="EMBL" id="CAXDID020000337">
    <property type="protein sequence ID" value="CAL6078969.1"/>
    <property type="molecule type" value="Genomic_DNA"/>
</dbReference>
<keyword evidence="5" id="KW-1185">Reference proteome</keyword>
<reference evidence="2" key="1">
    <citation type="submission" date="2023-06" db="EMBL/GenBank/DDBJ databases">
        <authorList>
            <person name="Kurt Z."/>
        </authorList>
    </citation>
    <scope>NUCLEOTIDE SEQUENCE</scope>
</reference>
<name>A0AA86PWG2_9EUKA</name>
<evidence type="ECO:0000313" key="2">
    <source>
        <dbReference type="EMBL" id="CAI9947655.1"/>
    </source>
</evidence>
<dbReference type="Proteomes" id="UP001642409">
    <property type="component" value="Unassembled WGS sequence"/>
</dbReference>
<dbReference type="EMBL" id="CATOUU010000655">
    <property type="protein sequence ID" value="CAI9938439.1"/>
    <property type="molecule type" value="Genomic_DNA"/>
</dbReference>
<gene>
    <name evidence="1" type="ORF">HINF_LOCUS26084</name>
    <name evidence="2" type="ORF">HINF_LOCUS35300</name>
    <name evidence="3" type="ORF">HINF_LOCUS54625</name>
    <name evidence="4" type="ORF">HINF_LOCUS59160</name>
</gene>
<dbReference type="EMBL" id="CATOUU010000778">
    <property type="protein sequence ID" value="CAI9947655.1"/>
    <property type="molecule type" value="Genomic_DNA"/>
</dbReference>
<protein>
    <submittedName>
        <fullName evidence="3">Hypothetical_protein</fullName>
    </submittedName>
</protein>
<evidence type="ECO:0000313" key="5">
    <source>
        <dbReference type="Proteomes" id="UP001642409"/>
    </source>
</evidence>